<dbReference type="GO" id="GO:0006559">
    <property type="term" value="P:L-phenylalanine catabolic process"/>
    <property type="evidence" value="ECO:0007669"/>
    <property type="project" value="TreeGrafter"/>
</dbReference>
<dbReference type="SUPFAM" id="SSF52833">
    <property type="entry name" value="Thioredoxin-like"/>
    <property type="match status" value="1"/>
</dbReference>
<comment type="similarity">
    <text evidence="1">Belongs to the GST superfamily. Zeta family.</text>
</comment>
<protein>
    <submittedName>
        <fullName evidence="4">Maleylacetoacetate isomerase</fullName>
    </submittedName>
</protein>
<name>A0A1Y2CB17_9FUNG</name>
<dbReference type="FunFam" id="1.20.1050.10:FF:000010">
    <property type="entry name" value="Maleylacetoacetate isomerase isoform 1"/>
    <property type="match status" value="1"/>
</dbReference>
<dbReference type="InterPro" id="IPR010987">
    <property type="entry name" value="Glutathione-S-Trfase_C-like"/>
</dbReference>
<dbReference type="SUPFAM" id="SSF47616">
    <property type="entry name" value="GST C-terminal domain-like"/>
    <property type="match status" value="1"/>
</dbReference>
<dbReference type="PANTHER" id="PTHR42673">
    <property type="entry name" value="MALEYLACETOACETATE ISOMERASE"/>
    <property type="match status" value="1"/>
</dbReference>
<evidence type="ECO:0000313" key="4">
    <source>
        <dbReference type="EMBL" id="ORY44126.1"/>
    </source>
</evidence>
<dbReference type="GO" id="GO:0005739">
    <property type="term" value="C:mitochondrion"/>
    <property type="evidence" value="ECO:0007669"/>
    <property type="project" value="TreeGrafter"/>
</dbReference>
<dbReference type="AlphaFoldDB" id="A0A1Y2CB17"/>
<sequence length="216" mass="24229">MSSDKEFTLYSYWRSGTSWRVRAALHHKNIDFDYVAVNLVKGEQRSAEYLEKNPSGLVPTLVHRGVLLTQSPAILEYLEEIHPENPLLPKDPVSRAKVRALVGIIACDTHPVQNLSIIKEVARLRGKEGVDTEFAKWVNVRGLTAYEKAVGQTMGKYSFGDEFTIADICLAAQFYNANRFEVDLTPFPNIVKLMKEINEVPCIKKSHPSAQPDATA</sequence>
<dbReference type="CDD" id="cd03042">
    <property type="entry name" value="GST_N_Zeta"/>
    <property type="match status" value="1"/>
</dbReference>
<dbReference type="InterPro" id="IPR034333">
    <property type="entry name" value="GST_Zeta_N"/>
</dbReference>
<dbReference type="SFLD" id="SFLDS00019">
    <property type="entry name" value="Glutathione_Transferase_(cytos"/>
    <property type="match status" value="1"/>
</dbReference>
<dbReference type="GO" id="GO:0006749">
    <property type="term" value="P:glutathione metabolic process"/>
    <property type="evidence" value="ECO:0007669"/>
    <property type="project" value="TreeGrafter"/>
</dbReference>
<dbReference type="CDD" id="cd03191">
    <property type="entry name" value="GST_C_Zeta"/>
    <property type="match status" value="1"/>
</dbReference>
<proteinExistence type="inferred from homology"/>
<dbReference type="OrthoDB" id="202840at2759"/>
<gene>
    <name evidence="4" type="ORF">BCR33DRAFT_850757</name>
</gene>
<dbReference type="Gene3D" id="3.40.30.10">
    <property type="entry name" value="Glutaredoxin"/>
    <property type="match status" value="1"/>
</dbReference>
<dbReference type="InterPro" id="IPR004046">
    <property type="entry name" value="GST_C"/>
</dbReference>
<evidence type="ECO:0000259" key="2">
    <source>
        <dbReference type="PROSITE" id="PS50404"/>
    </source>
</evidence>
<dbReference type="EMBL" id="MCGO01000023">
    <property type="protein sequence ID" value="ORY44126.1"/>
    <property type="molecule type" value="Genomic_DNA"/>
</dbReference>
<dbReference type="Gene3D" id="1.20.1050.10">
    <property type="match status" value="1"/>
</dbReference>
<dbReference type="InterPro" id="IPR040079">
    <property type="entry name" value="Glutathione_S-Trfase"/>
</dbReference>
<dbReference type="GO" id="GO:0016034">
    <property type="term" value="F:maleylacetoacetate isomerase activity"/>
    <property type="evidence" value="ECO:0007669"/>
    <property type="project" value="TreeGrafter"/>
</dbReference>
<dbReference type="SFLD" id="SFLDG00358">
    <property type="entry name" value="Main_(cytGST)"/>
    <property type="match status" value="1"/>
</dbReference>
<dbReference type="STRING" id="329046.A0A1Y2CB17"/>
<feature type="domain" description="GST N-terminal" evidence="2">
    <location>
        <begin position="5"/>
        <end position="86"/>
    </location>
</feature>
<evidence type="ECO:0000256" key="1">
    <source>
        <dbReference type="ARBA" id="ARBA00010007"/>
    </source>
</evidence>
<dbReference type="Proteomes" id="UP000193642">
    <property type="component" value="Unassembled WGS sequence"/>
</dbReference>
<dbReference type="InterPro" id="IPR004045">
    <property type="entry name" value="Glutathione_S-Trfase_N"/>
</dbReference>
<comment type="caution">
    <text evidence="4">The sequence shown here is derived from an EMBL/GenBank/DDBJ whole genome shotgun (WGS) entry which is preliminary data.</text>
</comment>
<keyword evidence="4" id="KW-0413">Isomerase</keyword>
<dbReference type="Pfam" id="PF14497">
    <property type="entry name" value="GST_C_3"/>
    <property type="match status" value="1"/>
</dbReference>
<dbReference type="PROSITE" id="PS50405">
    <property type="entry name" value="GST_CTER"/>
    <property type="match status" value="1"/>
</dbReference>
<organism evidence="4 5">
    <name type="scientific">Rhizoclosmatium globosum</name>
    <dbReference type="NCBI Taxonomy" id="329046"/>
    <lineage>
        <taxon>Eukaryota</taxon>
        <taxon>Fungi</taxon>
        <taxon>Fungi incertae sedis</taxon>
        <taxon>Chytridiomycota</taxon>
        <taxon>Chytridiomycota incertae sedis</taxon>
        <taxon>Chytridiomycetes</taxon>
        <taxon>Chytridiales</taxon>
        <taxon>Chytriomycetaceae</taxon>
        <taxon>Rhizoclosmatium</taxon>
    </lineage>
</organism>
<dbReference type="InterPro" id="IPR005955">
    <property type="entry name" value="GST_Zeta"/>
</dbReference>
<dbReference type="InterPro" id="IPR036282">
    <property type="entry name" value="Glutathione-S-Trfase_C_sf"/>
</dbReference>
<dbReference type="NCBIfam" id="TIGR01262">
    <property type="entry name" value="maiA"/>
    <property type="match status" value="1"/>
</dbReference>
<feature type="domain" description="GST C-terminal" evidence="3">
    <location>
        <begin position="91"/>
        <end position="216"/>
    </location>
</feature>
<keyword evidence="5" id="KW-1185">Reference proteome</keyword>
<reference evidence="4 5" key="1">
    <citation type="submission" date="2016-07" db="EMBL/GenBank/DDBJ databases">
        <title>Pervasive Adenine N6-methylation of Active Genes in Fungi.</title>
        <authorList>
            <consortium name="DOE Joint Genome Institute"/>
            <person name="Mondo S.J."/>
            <person name="Dannebaum R.O."/>
            <person name="Kuo R.C."/>
            <person name="Labutti K."/>
            <person name="Haridas S."/>
            <person name="Kuo A."/>
            <person name="Salamov A."/>
            <person name="Ahrendt S.R."/>
            <person name="Lipzen A."/>
            <person name="Sullivan W."/>
            <person name="Andreopoulos W.B."/>
            <person name="Clum A."/>
            <person name="Lindquist E."/>
            <person name="Daum C."/>
            <person name="Ramamoorthy G.K."/>
            <person name="Gryganskyi A."/>
            <person name="Culley D."/>
            <person name="Magnuson J.K."/>
            <person name="James T.Y."/>
            <person name="O'Malley M.A."/>
            <person name="Stajich J.E."/>
            <person name="Spatafora J.W."/>
            <person name="Visel A."/>
            <person name="Grigoriev I.V."/>
        </authorList>
    </citation>
    <scope>NUCLEOTIDE SEQUENCE [LARGE SCALE GENOMIC DNA]</scope>
    <source>
        <strain evidence="4 5">JEL800</strain>
    </source>
</reference>
<dbReference type="PROSITE" id="PS50404">
    <property type="entry name" value="GST_NTER"/>
    <property type="match status" value="1"/>
</dbReference>
<dbReference type="InterPro" id="IPR034330">
    <property type="entry name" value="GST_Zeta_C"/>
</dbReference>
<evidence type="ECO:0000259" key="3">
    <source>
        <dbReference type="PROSITE" id="PS50405"/>
    </source>
</evidence>
<dbReference type="InterPro" id="IPR036249">
    <property type="entry name" value="Thioredoxin-like_sf"/>
</dbReference>
<dbReference type="GO" id="GO:0004364">
    <property type="term" value="F:glutathione transferase activity"/>
    <property type="evidence" value="ECO:0007669"/>
    <property type="project" value="TreeGrafter"/>
</dbReference>
<dbReference type="PANTHER" id="PTHR42673:SF4">
    <property type="entry name" value="MALEYLACETOACETATE ISOMERASE"/>
    <property type="match status" value="1"/>
</dbReference>
<evidence type="ECO:0000313" key="5">
    <source>
        <dbReference type="Proteomes" id="UP000193642"/>
    </source>
</evidence>
<accession>A0A1Y2CB17</accession>
<dbReference type="Pfam" id="PF02798">
    <property type="entry name" value="GST_N"/>
    <property type="match status" value="1"/>
</dbReference>